<dbReference type="HOGENOM" id="CLU_759384_0_0_1"/>
<proteinExistence type="predicted"/>
<dbReference type="Proteomes" id="UP000007266">
    <property type="component" value="Linkage group 7"/>
</dbReference>
<reference evidence="2 3" key="1">
    <citation type="journal article" date="2008" name="Nature">
        <title>The genome of the model beetle and pest Tribolium castaneum.</title>
        <authorList>
            <consortium name="Tribolium Genome Sequencing Consortium"/>
            <person name="Richards S."/>
            <person name="Gibbs R.A."/>
            <person name="Weinstock G.M."/>
            <person name="Brown S.J."/>
            <person name="Denell R."/>
            <person name="Beeman R.W."/>
            <person name="Gibbs R."/>
            <person name="Beeman R.W."/>
            <person name="Brown S.J."/>
            <person name="Bucher G."/>
            <person name="Friedrich M."/>
            <person name="Grimmelikhuijzen C.J."/>
            <person name="Klingler M."/>
            <person name="Lorenzen M."/>
            <person name="Richards S."/>
            <person name="Roth S."/>
            <person name="Schroder R."/>
            <person name="Tautz D."/>
            <person name="Zdobnov E.M."/>
            <person name="Muzny D."/>
            <person name="Gibbs R.A."/>
            <person name="Weinstock G.M."/>
            <person name="Attaway T."/>
            <person name="Bell S."/>
            <person name="Buhay C.J."/>
            <person name="Chandrabose M.N."/>
            <person name="Chavez D."/>
            <person name="Clerk-Blankenburg K.P."/>
            <person name="Cree A."/>
            <person name="Dao M."/>
            <person name="Davis C."/>
            <person name="Chacko J."/>
            <person name="Dinh H."/>
            <person name="Dugan-Rocha S."/>
            <person name="Fowler G."/>
            <person name="Garner T.T."/>
            <person name="Garnes J."/>
            <person name="Gnirke A."/>
            <person name="Hawes A."/>
            <person name="Hernandez J."/>
            <person name="Hines S."/>
            <person name="Holder M."/>
            <person name="Hume J."/>
            <person name="Jhangiani S.N."/>
            <person name="Joshi V."/>
            <person name="Khan Z.M."/>
            <person name="Jackson L."/>
            <person name="Kovar C."/>
            <person name="Kowis A."/>
            <person name="Lee S."/>
            <person name="Lewis L.R."/>
            <person name="Margolis J."/>
            <person name="Morgan M."/>
            <person name="Nazareth L.V."/>
            <person name="Nguyen N."/>
            <person name="Okwuonu G."/>
            <person name="Parker D."/>
            <person name="Richards S."/>
            <person name="Ruiz S.J."/>
            <person name="Santibanez J."/>
            <person name="Savard J."/>
            <person name="Scherer S.E."/>
            <person name="Schneider B."/>
            <person name="Sodergren E."/>
            <person name="Tautz D."/>
            <person name="Vattahil S."/>
            <person name="Villasana D."/>
            <person name="White C.S."/>
            <person name="Wright R."/>
            <person name="Park Y."/>
            <person name="Beeman R.W."/>
            <person name="Lord J."/>
            <person name="Oppert B."/>
            <person name="Lorenzen M."/>
            <person name="Brown S."/>
            <person name="Wang L."/>
            <person name="Savard J."/>
            <person name="Tautz D."/>
            <person name="Richards S."/>
            <person name="Weinstock G."/>
            <person name="Gibbs R.A."/>
            <person name="Liu Y."/>
            <person name="Worley K."/>
            <person name="Weinstock G."/>
            <person name="Elsik C.G."/>
            <person name="Reese J.T."/>
            <person name="Elhaik E."/>
            <person name="Landan G."/>
            <person name="Graur D."/>
            <person name="Arensburger P."/>
            <person name="Atkinson P."/>
            <person name="Beeman R.W."/>
            <person name="Beidler J."/>
            <person name="Brown S.J."/>
            <person name="Demuth J.P."/>
            <person name="Drury D.W."/>
            <person name="Du Y.Z."/>
            <person name="Fujiwara H."/>
            <person name="Lorenzen M."/>
            <person name="Maselli V."/>
            <person name="Osanai M."/>
            <person name="Park Y."/>
            <person name="Robertson H.M."/>
            <person name="Tu Z."/>
            <person name="Wang J.J."/>
            <person name="Wang S."/>
            <person name="Richards S."/>
            <person name="Song H."/>
            <person name="Zhang L."/>
            <person name="Sodergren E."/>
            <person name="Werner D."/>
            <person name="Stanke M."/>
            <person name="Morgenstern B."/>
            <person name="Solovyev V."/>
            <person name="Kosarev P."/>
            <person name="Brown G."/>
            <person name="Chen H.C."/>
            <person name="Ermolaeva O."/>
            <person name="Hlavina W."/>
            <person name="Kapustin Y."/>
            <person name="Kiryutin B."/>
            <person name="Kitts P."/>
            <person name="Maglott D."/>
            <person name="Pruitt K."/>
            <person name="Sapojnikov V."/>
            <person name="Souvorov A."/>
            <person name="Mackey A.J."/>
            <person name="Waterhouse R.M."/>
            <person name="Wyder S."/>
            <person name="Zdobnov E.M."/>
            <person name="Zdobnov E.M."/>
            <person name="Wyder S."/>
            <person name="Kriventseva E.V."/>
            <person name="Kadowaki T."/>
            <person name="Bork P."/>
            <person name="Aranda M."/>
            <person name="Bao R."/>
            <person name="Beermann A."/>
            <person name="Berns N."/>
            <person name="Bolognesi R."/>
            <person name="Bonneton F."/>
            <person name="Bopp D."/>
            <person name="Brown S.J."/>
            <person name="Bucher G."/>
            <person name="Butts T."/>
            <person name="Chaumot A."/>
            <person name="Denell R.E."/>
            <person name="Ferrier D.E."/>
            <person name="Friedrich M."/>
            <person name="Gordon C.M."/>
            <person name="Jindra M."/>
            <person name="Klingler M."/>
            <person name="Lan Q."/>
            <person name="Lattorff H.M."/>
            <person name="Laudet V."/>
            <person name="von Levetsow C."/>
            <person name="Liu Z."/>
            <person name="Lutz R."/>
            <person name="Lynch J.A."/>
            <person name="da Fonseca R.N."/>
            <person name="Posnien N."/>
            <person name="Reuter R."/>
            <person name="Roth S."/>
            <person name="Savard J."/>
            <person name="Schinko J.B."/>
            <person name="Schmitt C."/>
            <person name="Schoppmeier M."/>
            <person name="Schroder R."/>
            <person name="Shippy T.D."/>
            <person name="Simonnet F."/>
            <person name="Marques-Souza H."/>
            <person name="Tautz D."/>
            <person name="Tomoyasu Y."/>
            <person name="Trauner J."/>
            <person name="Van der Zee M."/>
            <person name="Vervoort M."/>
            <person name="Wittkopp N."/>
            <person name="Wimmer E.A."/>
            <person name="Yang X."/>
            <person name="Jones A.K."/>
            <person name="Sattelle D.B."/>
            <person name="Ebert P.R."/>
            <person name="Nelson D."/>
            <person name="Scott J.G."/>
            <person name="Beeman R.W."/>
            <person name="Muthukrishnan S."/>
            <person name="Kramer K.J."/>
            <person name="Arakane Y."/>
            <person name="Beeman R.W."/>
            <person name="Zhu Q."/>
            <person name="Hogenkamp D."/>
            <person name="Dixit R."/>
            <person name="Oppert B."/>
            <person name="Jiang H."/>
            <person name="Zou Z."/>
            <person name="Marshall J."/>
            <person name="Elpidina E."/>
            <person name="Vinokurov K."/>
            <person name="Oppert C."/>
            <person name="Zou Z."/>
            <person name="Evans J."/>
            <person name="Lu Z."/>
            <person name="Zhao P."/>
            <person name="Sumathipala N."/>
            <person name="Altincicek B."/>
            <person name="Vilcinskas A."/>
            <person name="Williams M."/>
            <person name="Hultmark D."/>
            <person name="Hetru C."/>
            <person name="Jiang H."/>
            <person name="Grimmelikhuijzen C.J."/>
            <person name="Hauser F."/>
            <person name="Cazzamali G."/>
            <person name="Williamson M."/>
            <person name="Park Y."/>
            <person name="Li B."/>
            <person name="Tanaka Y."/>
            <person name="Predel R."/>
            <person name="Neupert S."/>
            <person name="Schachtner J."/>
            <person name="Verleyen P."/>
            <person name="Raible F."/>
            <person name="Bork P."/>
            <person name="Friedrich M."/>
            <person name="Walden K.K."/>
            <person name="Robertson H.M."/>
            <person name="Angeli S."/>
            <person name="Foret S."/>
            <person name="Bucher G."/>
            <person name="Schuetz S."/>
            <person name="Maleszka R."/>
            <person name="Wimmer E.A."/>
            <person name="Beeman R.W."/>
            <person name="Lorenzen M."/>
            <person name="Tomoyasu Y."/>
            <person name="Miller S.C."/>
            <person name="Grossmann D."/>
            <person name="Bucher G."/>
        </authorList>
    </citation>
    <scope>NUCLEOTIDE SEQUENCE [LARGE SCALE GENOMIC DNA]</scope>
    <source>
        <strain evidence="2 3">Georgia GA2</strain>
    </source>
</reference>
<organism evidence="2 3">
    <name type="scientific">Tribolium castaneum</name>
    <name type="common">Red flour beetle</name>
    <dbReference type="NCBI Taxonomy" id="7070"/>
    <lineage>
        <taxon>Eukaryota</taxon>
        <taxon>Metazoa</taxon>
        <taxon>Ecdysozoa</taxon>
        <taxon>Arthropoda</taxon>
        <taxon>Hexapoda</taxon>
        <taxon>Insecta</taxon>
        <taxon>Pterygota</taxon>
        <taxon>Neoptera</taxon>
        <taxon>Endopterygota</taxon>
        <taxon>Coleoptera</taxon>
        <taxon>Polyphaga</taxon>
        <taxon>Cucujiformia</taxon>
        <taxon>Tenebrionidae</taxon>
        <taxon>Tenebrionidae incertae sedis</taxon>
        <taxon>Tribolium</taxon>
    </lineage>
</organism>
<protein>
    <submittedName>
        <fullName evidence="2">Uncharacterized protein</fullName>
    </submittedName>
</protein>
<dbReference type="InParanoid" id="D6WPB7"/>
<dbReference type="EMBL" id="KQ971354">
    <property type="protein sequence ID" value="EFA07395.1"/>
    <property type="molecule type" value="Genomic_DNA"/>
</dbReference>
<dbReference type="AlphaFoldDB" id="D6WPB7"/>
<feature type="region of interest" description="Disordered" evidence="1">
    <location>
        <begin position="36"/>
        <end position="160"/>
    </location>
</feature>
<evidence type="ECO:0000313" key="3">
    <source>
        <dbReference type="Proteomes" id="UP000007266"/>
    </source>
</evidence>
<reference evidence="2 3" key="2">
    <citation type="journal article" date="2010" name="Nucleic Acids Res.">
        <title>BeetleBase in 2010: revisions to provide comprehensive genomic information for Tribolium castaneum.</title>
        <authorList>
            <person name="Kim H.S."/>
            <person name="Murphy T."/>
            <person name="Xia J."/>
            <person name="Caragea D."/>
            <person name="Park Y."/>
            <person name="Beeman R.W."/>
            <person name="Lorenzen M.D."/>
            <person name="Butcher S."/>
            <person name="Manak J.R."/>
            <person name="Brown S.J."/>
        </authorList>
    </citation>
    <scope>GENOME REANNOTATION</scope>
    <source>
        <strain evidence="2 3">Georgia GA2</strain>
    </source>
</reference>
<evidence type="ECO:0000313" key="2">
    <source>
        <dbReference type="EMBL" id="EFA07395.1"/>
    </source>
</evidence>
<feature type="region of interest" description="Disordered" evidence="1">
    <location>
        <begin position="203"/>
        <end position="315"/>
    </location>
</feature>
<gene>
    <name evidence="2" type="primary">AUGUSTUS-3.0.2_16377</name>
    <name evidence="2" type="ORF">TcasGA2_TC016377</name>
</gene>
<keyword evidence="3" id="KW-1185">Reference proteome</keyword>
<name>D6WPB7_TRICA</name>
<accession>D6WPB7</accession>
<sequence length="365" mass="40252">MGTQKVVIPRGLINPSETVVVEIPEQFKDVSTVVARPKSADMSIPLPPTPKNRLVAKPGRTWPKADNRGGFGALYDDEGITWGGRPNEEESSYATPSPRPPPPPKRFSKTPPGTYPQRIPRRPWYMGDERAGITWGGKGNRPMKQGQRPRPPGWAYQELSPGPVTYPGKFGSVRYHTDFDPNPALHSTLRDLDDPIERTMYCDFRPSRGMSPRPNSLGESPDSLRHWHSSLGSVSPPLRQKGQYYSDSSPEESPEGSPEQYGARQALSFGDSSEEGGAYCGSPECAASPESSGGDSGEEAYYQSPPPPPPPTVEKVQEVVDDLETRELKKFIARIRKYQNARRGLVFTAATLDTAQDIARSAKRY</sequence>
<evidence type="ECO:0000256" key="1">
    <source>
        <dbReference type="SAM" id="MobiDB-lite"/>
    </source>
</evidence>